<dbReference type="InterPro" id="IPR001789">
    <property type="entry name" value="Sig_transdc_resp-reg_receiver"/>
</dbReference>
<keyword evidence="3" id="KW-0805">Transcription regulation</keyword>
<keyword evidence="5" id="KW-0804">Transcription</keyword>
<dbReference type="Gene3D" id="3.40.50.2300">
    <property type="match status" value="1"/>
</dbReference>
<dbReference type="PANTHER" id="PTHR48111:SF1">
    <property type="entry name" value="TWO-COMPONENT RESPONSE REGULATOR ORR33"/>
    <property type="match status" value="1"/>
</dbReference>
<evidence type="ECO:0000313" key="11">
    <source>
        <dbReference type="Proteomes" id="UP001328733"/>
    </source>
</evidence>
<protein>
    <submittedName>
        <fullName evidence="10">Response regulator transcription factor</fullName>
    </submittedName>
</protein>
<dbReference type="SMART" id="SM00448">
    <property type="entry name" value="REC"/>
    <property type="match status" value="1"/>
</dbReference>
<name>A0AAW9QZT3_9CHRO</name>
<dbReference type="GO" id="GO:0000976">
    <property type="term" value="F:transcription cis-regulatory region binding"/>
    <property type="evidence" value="ECO:0007669"/>
    <property type="project" value="TreeGrafter"/>
</dbReference>
<dbReference type="SUPFAM" id="SSF52172">
    <property type="entry name" value="CheY-like"/>
    <property type="match status" value="1"/>
</dbReference>
<evidence type="ECO:0000256" key="6">
    <source>
        <dbReference type="PROSITE-ProRule" id="PRU00169"/>
    </source>
</evidence>
<evidence type="ECO:0000313" key="10">
    <source>
        <dbReference type="EMBL" id="MEG3440107.1"/>
    </source>
</evidence>
<dbReference type="SMART" id="SM00862">
    <property type="entry name" value="Trans_reg_C"/>
    <property type="match status" value="1"/>
</dbReference>
<keyword evidence="4 7" id="KW-0238">DNA-binding</keyword>
<evidence type="ECO:0000256" key="1">
    <source>
        <dbReference type="ARBA" id="ARBA00022553"/>
    </source>
</evidence>
<dbReference type="GO" id="GO:0006355">
    <property type="term" value="P:regulation of DNA-templated transcription"/>
    <property type="evidence" value="ECO:0007669"/>
    <property type="project" value="InterPro"/>
</dbReference>
<sequence length="247" mass="28577">MAVTPAKILLVEDDPAICHLVARFLERKKYQIRVANDGKSALELFHHFNPDLVILDVNLPDTLGYYLCERMRGETDVFILMLTSRMDARDKEQGFLKGADDYLTKPFDIEELEWRIGAILKRRRAVIPIDSQILIFPQLSIDPVRREVVIDGQIVPLTSLEFDLLYCLAREPGRVWTRAELIQRVWDFDYIGDNRVVDVHVGQIRKKIERDTTKPDFIQTVRGIGYKFIAVPEEKSPIARNSIVNTR</sequence>
<feature type="domain" description="OmpR/PhoB-type" evidence="9">
    <location>
        <begin position="131"/>
        <end position="230"/>
    </location>
</feature>
<keyword evidence="2" id="KW-0902">Two-component regulatory system</keyword>
<evidence type="ECO:0000256" key="5">
    <source>
        <dbReference type="ARBA" id="ARBA00023163"/>
    </source>
</evidence>
<evidence type="ECO:0000256" key="2">
    <source>
        <dbReference type="ARBA" id="ARBA00023012"/>
    </source>
</evidence>
<keyword evidence="11" id="KW-1185">Reference proteome</keyword>
<feature type="DNA-binding region" description="OmpR/PhoB-type" evidence="7">
    <location>
        <begin position="131"/>
        <end position="230"/>
    </location>
</feature>
<dbReference type="GO" id="GO:0032993">
    <property type="term" value="C:protein-DNA complex"/>
    <property type="evidence" value="ECO:0007669"/>
    <property type="project" value="TreeGrafter"/>
</dbReference>
<proteinExistence type="predicted"/>
<dbReference type="AlphaFoldDB" id="A0AAW9QZT3"/>
<accession>A0AAW9QZT3</accession>
<dbReference type="Proteomes" id="UP001328733">
    <property type="component" value="Unassembled WGS sequence"/>
</dbReference>
<feature type="modified residue" description="4-aspartylphosphate" evidence="6">
    <location>
        <position position="56"/>
    </location>
</feature>
<organism evidence="10 11">
    <name type="scientific">Pannus brasiliensis CCIBt3594</name>
    <dbReference type="NCBI Taxonomy" id="1427578"/>
    <lineage>
        <taxon>Bacteria</taxon>
        <taxon>Bacillati</taxon>
        <taxon>Cyanobacteriota</taxon>
        <taxon>Cyanophyceae</taxon>
        <taxon>Oscillatoriophycideae</taxon>
        <taxon>Chroococcales</taxon>
        <taxon>Microcystaceae</taxon>
        <taxon>Pannus</taxon>
    </lineage>
</organism>
<comment type="caution">
    <text evidence="10">The sequence shown here is derived from an EMBL/GenBank/DDBJ whole genome shotgun (WGS) entry which is preliminary data.</text>
</comment>
<dbReference type="RefSeq" id="WP_332867577.1">
    <property type="nucleotide sequence ID" value="NZ_JBAFSM010000075.1"/>
</dbReference>
<dbReference type="InterPro" id="IPR001867">
    <property type="entry name" value="OmpR/PhoB-type_DNA-bd"/>
</dbReference>
<dbReference type="InterPro" id="IPR036388">
    <property type="entry name" value="WH-like_DNA-bd_sf"/>
</dbReference>
<dbReference type="PANTHER" id="PTHR48111">
    <property type="entry name" value="REGULATOR OF RPOS"/>
    <property type="match status" value="1"/>
</dbReference>
<dbReference type="Pfam" id="PF00486">
    <property type="entry name" value="Trans_reg_C"/>
    <property type="match status" value="1"/>
</dbReference>
<dbReference type="CDD" id="cd00383">
    <property type="entry name" value="trans_reg_C"/>
    <property type="match status" value="1"/>
</dbReference>
<dbReference type="InterPro" id="IPR011006">
    <property type="entry name" value="CheY-like_superfamily"/>
</dbReference>
<evidence type="ECO:0000256" key="7">
    <source>
        <dbReference type="PROSITE-ProRule" id="PRU01091"/>
    </source>
</evidence>
<evidence type="ECO:0000256" key="3">
    <source>
        <dbReference type="ARBA" id="ARBA00023015"/>
    </source>
</evidence>
<dbReference type="InterPro" id="IPR039420">
    <property type="entry name" value="WalR-like"/>
</dbReference>
<dbReference type="Pfam" id="PF00072">
    <property type="entry name" value="Response_reg"/>
    <property type="match status" value="1"/>
</dbReference>
<dbReference type="EMBL" id="JBAFSM010000075">
    <property type="protein sequence ID" value="MEG3440107.1"/>
    <property type="molecule type" value="Genomic_DNA"/>
</dbReference>
<dbReference type="Gene3D" id="1.10.10.10">
    <property type="entry name" value="Winged helix-like DNA-binding domain superfamily/Winged helix DNA-binding domain"/>
    <property type="match status" value="1"/>
</dbReference>
<dbReference type="FunFam" id="1.10.10.10:FF:000018">
    <property type="entry name" value="DNA-binding response regulator ResD"/>
    <property type="match status" value="1"/>
</dbReference>
<evidence type="ECO:0000259" key="8">
    <source>
        <dbReference type="PROSITE" id="PS50110"/>
    </source>
</evidence>
<dbReference type="PROSITE" id="PS50110">
    <property type="entry name" value="RESPONSE_REGULATORY"/>
    <property type="match status" value="1"/>
</dbReference>
<reference evidence="10 11" key="1">
    <citation type="submission" date="2024-01" db="EMBL/GenBank/DDBJ databases">
        <title>Genomic insights into the taxonomy and metabolism of the cyanobacterium Pannus brasiliensis CCIBt3594.</title>
        <authorList>
            <person name="Machado M."/>
            <person name="Botero N.B."/>
            <person name="Andreote A.P.D."/>
            <person name="Feitosa A.M.T."/>
            <person name="Popin R."/>
            <person name="Sivonen K."/>
            <person name="Fiore M.F."/>
        </authorList>
    </citation>
    <scope>NUCLEOTIDE SEQUENCE [LARGE SCALE GENOMIC DNA]</scope>
    <source>
        <strain evidence="10 11">CCIBt3594</strain>
    </source>
</reference>
<keyword evidence="1 6" id="KW-0597">Phosphoprotein</keyword>
<dbReference type="PROSITE" id="PS51755">
    <property type="entry name" value="OMPR_PHOB"/>
    <property type="match status" value="1"/>
</dbReference>
<dbReference type="GO" id="GO:0000156">
    <property type="term" value="F:phosphorelay response regulator activity"/>
    <property type="evidence" value="ECO:0007669"/>
    <property type="project" value="TreeGrafter"/>
</dbReference>
<evidence type="ECO:0000256" key="4">
    <source>
        <dbReference type="ARBA" id="ARBA00023125"/>
    </source>
</evidence>
<dbReference type="CDD" id="cd17574">
    <property type="entry name" value="REC_OmpR"/>
    <property type="match status" value="1"/>
</dbReference>
<dbReference type="GO" id="GO:0005829">
    <property type="term" value="C:cytosol"/>
    <property type="evidence" value="ECO:0007669"/>
    <property type="project" value="TreeGrafter"/>
</dbReference>
<gene>
    <name evidence="10" type="ORF">V0288_23460</name>
</gene>
<evidence type="ECO:0000259" key="9">
    <source>
        <dbReference type="PROSITE" id="PS51755"/>
    </source>
</evidence>
<feature type="domain" description="Response regulatory" evidence="8">
    <location>
        <begin position="7"/>
        <end position="120"/>
    </location>
</feature>